<accession>A0ABD2AHL0</accession>
<dbReference type="Gene3D" id="2.40.50.140">
    <property type="entry name" value="Nucleic acid-binding proteins"/>
    <property type="match status" value="1"/>
</dbReference>
<comment type="caution">
    <text evidence="7">The sequence shown here is derived from an EMBL/GenBank/DDBJ whole genome shotgun (WGS) entry which is preliminary data.</text>
</comment>
<feature type="region of interest" description="Disordered" evidence="4">
    <location>
        <begin position="244"/>
        <end position="265"/>
    </location>
</feature>
<dbReference type="PANTHER" id="PTHR13691:SF73">
    <property type="entry name" value="LARGE RIBOSOMAL SUBUNIT PROTEIN UL2M"/>
    <property type="match status" value="1"/>
</dbReference>
<keyword evidence="8" id="KW-1185">Reference proteome</keyword>
<dbReference type="InterPro" id="IPR022666">
    <property type="entry name" value="Ribosomal_uL2_RNA-bd_dom"/>
</dbReference>
<dbReference type="SUPFAM" id="SSF50104">
    <property type="entry name" value="Translation proteins SH3-like domain"/>
    <property type="match status" value="1"/>
</dbReference>
<dbReference type="InterPro" id="IPR014722">
    <property type="entry name" value="Rib_uL2_dom2"/>
</dbReference>
<evidence type="ECO:0000313" key="7">
    <source>
        <dbReference type="EMBL" id="KAL2720107.1"/>
    </source>
</evidence>
<name>A0ABD2AHL0_VESSQ</name>
<keyword evidence="3" id="KW-0687">Ribonucleoprotein</keyword>
<dbReference type="Proteomes" id="UP001607302">
    <property type="component" value="Unassembled WGS sequence"/>
</dbReference>
<dbReference type="InterPro" id="IPR012340">
    <property type="entry name" value="NA-bd_OB-fold"/>
</dbReference>
<evidence type="ECO:0000256" key="1">
    <source>
        <dbReference type="ARBA" id="ARBA00005636"/>
    </source>
</evidence>
<evidence type="ECO:0000259" key="5">
    <source>
        <dbReference type="SMART" id="SM01382"/>
    </source>
</evidence>
<dbReference type="AlphaFoldDB" id="A0ABD2AHL0"/>
<evidence type="ECO:0000259" key="6">
    <source>
        <dbReference type="SMART" id="SM01383"/>
    </source>
</evidence>
<evidence type="ECO:0000256" key="2">
    <source>
        <dbReference type="ARBA" id="ARBA00022980"/>
    </source>
</evidence>
<gene>
    <name evidence="7" type="ORF">V1478_010373</name>
</gene>
<feature type="domain" description="Large ribosomal subunit protein uL2 C-terminal" evidence="5">
    <location>
        <begin position="166"/>
        <end position="284"/>
    </location>
</feature>
<dbReference type="PANTHER" id="PTHR13691">
    <property type="entry name" value="RIBOSOMAL PROTEIN L2"/>
    <property type="match status" value="1"/>
</dbReference>
<comment type="similarity">
    <text evidence="1">Belongs to the universal ribosomal protein uL2 family.</text>
</comment>
<dbReference type="InterPro" id="IPR022669">
    <property type="entry name" value="Ribosomal_uL2_C"/>
</dbReference>
<dbReference type="Pfam" id="PF00181">
    <property type="entry name" value="Ribosomal_L2_N"/>
    <property type="match status" value="1"/>
</dbReference>
<dbReference type="GO" id="GO:1990904">
    <property type="term" value="C:ribonucleoprotein complex"/>
    <property type="evidence" value="ECO:0007669"/>
    <property type="project" value="UniProtKB-KW"/>
</dbReference>
<dbReference type="Pfam" id="PF03947">
    <property type="entry name" value="Ribosomal_L2_C"/>
    <property type="match status" value="1"/>
</dbReference>
<dbReference type="InterPro" id="IPR002171">
    <property type="entry name" value="Ribosomal_uL2"/>
</dbReference>
<proteinExistence type="inferred from homology"/>
<dbReference type="EMBL" id="JAUDFV010000147">
    <property type="protein sequence ID" value="KAL2720107.1"/>
    <property type="molecule type" value="Genomic_DNA"/>
</dbReference>
<keyword evidence="2" id="KW-0689">Ribosomal protein</keyword>
<reference evidence="7 8" key="1">
    <citation type="journal article" date="2024" name="Ann. Entomol. Soc. Am.">
        <title>Genomic analyses of the southern and eastern yellowjacket wasps (Hymenoptera: Vespidae) reveal evolutionary signatures of social life.</title>
        <authorList>
            <person name="Catto M.A."/>
            <person name="Caine P.B."/>
            <person name="Orr S.E."/>
            <person name="Hunt B.G."/>
            <person name="Goodisman M.A.D."/>
        </authorList>
    </citation>
    <scope>NUCLEOTIDE SEQUENCE [LARGE SCALE GENOMIC DNA]</scope>
    <source>
        <strain evidence="7">233</strain>
        <tissue evidence="7">Head and thorax</tissue>
    </source>
</reference>
<feature type="domain" description="Large ribosomal subunit protein uL2 RNA-binding" evidence="6">
    <location>
        <begin position="73"/>
        <end position="155"/>
    </location>
</feature>
<dbReference type="InterPro" id="IPR008991">
    <property type="entry name" value="Translation_prot_SH3-like_sf"/>
</dbReference>
<dbReference type="SMART" id="SM01383">
    <property type="entry name" value="Ribosomal_L2"/>
    <property type="match status" value="1"/>
</dbReference>
<protein>
    <recommendedName>
        <fullName evidence="9">39S ribosomal protein L2, mitochondrial</fullName>
    </recommendedName>
</protein>
<dbReference type="SUPFAM" id="SSF50249">
    <property type="entry name" value="Nucleic acid-binding proteins"/>
    <property type="match status" value="1"/>
</dbReference>
<dbReference type="SMART" id="SM01382">
    <property type="entry name" value="Ribosomal_L2_C"/>
    <property type="match status" value="1"/>
</dbReference>
<evidence type="ECO:0000256" key="4">
    <source>
        <dbReference type="SAM" id="MobiDB-lite"/>
    </source>
</evidence>
<evidence type="ECO:0000313" key="8">
    <source>
        <dbReference type="Proteomes" id="UP001607302"/>
    </source>
</evidence>
<evidence type="ECO:0000256" key="3">
    <source>
        <dbReference type="ARBA" id="ARBA00023274"/>
    </source>
</evidence>
<dbReference type="Gene3D" id="2.30.30.30">
    <property type="match status" value="1"/>
</dbReference>
<organism evidence="7 8">
    <name type="scientific">Vespula squamosa</name>
    <name type="common">Southern yellow jacket</name>
    <name type="synonym">Wasp</name>
    <dbReference type="NCBI Taxonomy" id="30214"/>
    <lineage>
        <taxon>Eukaryota</taxon>
        <taxon>Metazoa</taxon>
        <taxon>Ecdysozoa</taxon>
        <taxon>Arthropoda</taxon>
        <taxon>Hexapoda</taxon>
        <taxon>Insecta</taxon>
        <taxon>Pterygota</taxon>
        <taxon>Neoptera</taxon>
        <taxon>Endopterygota</taxon>
        <taxon>Hymenoptera</taxon>
        <taxon>Apocrita</taxon>
        <taxon>Aculeata</taxon>
        <taxon>Vespoidea</taxon>
        <taxon>Vespidae</taxon>
        <taxon>Vespinae</taxon>
        <taxon>Vespula</taxon>
    </lineage>
</organism>
<dbReference type="GO" id="GO:0005840">
    <property type="term" value="C:ribosome"/>
    <property type="evidence" value="ECO:0007669"/>
    <property type="project" value="UniProtKB-KW"/>
</dbReference>
<evidence type="ECO:0008006" key="9">
    <source>
        <dbReference type="Google" id="ProtNLM"/>
    </source>
</evidence>
<sequence>MSAITLLRRVVEKQIFNSLTNSTPVSFQIQARRNRWKLLKLPEPDEPGKNYRRIVHFKDEYTIEPLQVTNLAGRDPVSGRIIVKGIGGGIKHKYHWIKWVRDGPIDLNKKPKEEKVLEVFKDGCRTSFVALVGSGDELKYILATENMKPGDIIRTHKGIPRNPIRPNEGDAYPLGALPIGTIVNCVEKYPGFGGSLIHSAGTSGTIISTDGLDRTIVQVPSKRKFSLDNRCMATVGRLSNIMHGSTPIGSAQKNRELGNRPRSGLWQRKTGRFGRKIKPPKPLKQFDANGEFLPKYTIVSCSISGLN</sequence>